<reference evidence="2 3" key="1">
    <citation type="submission" date="2009-04" db="EMBL/GenBank/DDBJ databases">
        <authorList>
            <person name="Reysenbach A.-L."/>
            <person name="Heidelberg J.F."/>
            <person name="Nelson W.C."/>
        </authorList>
    </citation>
    <scope>NUCLEOTIDE SEQUENCE [LARGE SCALE GENOMIC DNA]</scope>
    <source>
        <strain evidence="2 3">SS-5</strain>
    </source>
</reference>
<name>C4FII9_9AQUI</name>
<feature type="non-terminal residue" evidence="2">
    <location>
        <position position="1"/>
    </location>
</feature>
<comment type="caution">
    <text evidence="2">The sequence shown here is derived from an EMBL/GenBank/DDBJ whole genome shotgun (WGS) entry which is preliminary data.</text>
</comment>
<dbReference type="RefSeq" id="WP_007545888.1">
    <property type="nucleotide sequence ID" value="NZ_ABZS01000023.1"/>
</dbReference>
<dbReference type="OrthoDB" id="8951at2"/>
<dbReference type="EMBL" id="ABZS01000023">
    <property type="protein sequence ID" value="EEP61123.1"/>
    <property type="molecule type" value="Genomic_DNA"/>
</dbReference>
<gene>
    <name evidence="2" type="ORF">SULYE_0374</name>
</gene>
<dbReference type="CDD" id="cd01948">
    <property type="entry name" value="EAL"/>
    <property type="match status" value="1"/>
</dbReference>
<dbReference type="InterPro" id="IPR035919">
    <property type="entry name" value="EAL_sf"/>
</dbReference>
<dbReference type="PANTHER" id="PTHR33121">
    <property type="entry name" value="CYCLIC DI-GMP PHOSPHODIESTERASE PDEF"/>
    <property type="match status" value="1"/>
</dbReference>
<evidence type="ECO:0000313" key="3">
    <source>
        <dbReference type="Proteomes" id="UP000005540"/>
    </source>
</evidence>
<keyword evidence="3" id="KW-1185">Reference proteome</keyword>
<dbReference type="InterPro" id="IPR050706">
    <property type="entry name" value="Cyclic-di-GMP_PDE-like"/>
</dbReference>
<dbReference type="PROSITE" id="PS50883">
    <property type="entry name" value="EAL"/>
    <property type="match status" value="1"/>
</dbReference>
<dbReference type="GO" id="GO:0071111">
    <property type="term" value="F:cyclic-guanylate-specific phosphodiesterase activity"/>
    <property type="evidence" value="ECO:0007669"/>
    <property type="project" value="InterPro"/>
</dbReference>
<dbReference type="Gene3D" id="3.20.20.450">
    <property type="entry name" value="EAL domain"/>
    <property type="match status" value="1"/>
</dbReference>
<sequence>KINITENLLSVVKNYKGFGLNIAIDDFGTEHSNFDRLVYIDFNFLKLASVLIKDADKNEKKLKMLEVMNFLAYKFDTYLIAEGIESFEEAKILSDLGIDYHQGFFYCKPMSNPLEAINIVANILNNQLEDKLAKSLIMK</sequence>
<accession>C4FII9</accession>
<dbReference type="AlphaFoldDB" id="C4FII9"/>
<feature type="domain" description="EAL" evidence="1">
    <location>
        <begin position="1"/>
        <end position="123"/>
    </location>
</feature>
<evidence type="ECO:0000313" key="2">
    <source>
        <dbReference type="EMBL" id="EEP61123.1"/>
    </source>
</evidence>
<proteinExistence type="predicted"/>
<dbReference type="InterPro" id="IPR001633">
    <property type="entry name" value="EAL_dom"/>
</dbReference>
<organism evidence="2 3">
    <name type="scientific">Sulfurihydrogenibium yellowstonense SS-5</name>
    <dbReference type="NCBI Taxonomy" id="432331"/>
    <lineage>
        <taxon>Bacteria</taxon>
        <taxon>Pseudomonadati</taxon>
        <taxon>Aquificota</taxon>
        <taxon>Aquificia</taxon>
        <taxon>Aquificales</taxon>
        <taxon>Hydrogenothermaceae</taxon>
        <taxon>Sulfurihydrogenibium</taxon>
    </lineage>
</organism>
<dbReference type="Pfam" id="PF00563">
    <property type="entry name" value="EAL"/>
    <property type="match status" value="1"/>
</dbReference>
<evidence type="ECO:0000259" key="1">
    <source>
        <dbReference type="PROSITE" id="PS50883"/>
    </source>
</evidence>
<dbReference type="PANTHER" id="PTHR33121:SF70">
    <property type="entry name" value="SIGNALING PROTEIN YKOW"/>
    <property type="match status" value="1"/>
</dbReference>
<protein>
    <submittedName>
        <fullName evidence="2">EAL domain protein</fullName>
    </submittedName>
</protein>
<dbReference type="Proteomes" id="UP000005540">
    <property type="component" value="Unassembled WGS sequence"/>
</dbReference>
<dbReference type="SUPFAM" id="SSF141868">
    <property type="entry name" value="EAL domain-like"/>
    <property type="match status" value="1"/>
</dbReference>